<dbReference type="AlphaFoldDB" id="N1WCC9"/>
<evidence type="ECO:0000313" key="2">
    <source>
        <dbReference type="Proteomes" id="UP000012227"/>
    </source>
</evidence>
<protein>
    <submittedName>
        <fullName evidence="1">Uncharacterized protein</fullName>
    </submittedName>
</protein>
<dbReference type="STRING" id="1218591.LEP1GSC199_0218"/>
<name>N1WCC9_9LEPT</name>
<sequence length="74" mass="9175">MRRKRKVRTVQFRPKGQLKKVHNLTRGFPSHYVRRILSFFGELTQFLSDSTRRIRFFFDPGFIRKRENLRKLYD</sequence>
<dbReference type="Proteomes" id="UP000012227">
    <property type="component" value="Unassembled WGS sequence"/>
</dbReference>
<reference evidence="1 2" key="1">
    <citation type="submission" date="2013-03" db="EMBL/GenBank/DDBJ databases">
        <authorList>
            <person name="Harkins D.M."/>
            <person name="Durkin A.S."/>
            <person name="Brinkac L.M."/>
            <person name="Haft D.H."/>
            <person name="Selengut J.D."/>
            <person name="Sanka R."/>
            <person name="DePew J."/>
            <person name="Purushe J."/>
            <person name="Galloway R.L."/>
            <person name="Vinetz J.M."/>
            <person name="Sutton G.G."/>
            <person name="Nierman W.C."/>
            <person name="Fouts D.E."/>
        </authorList>
    </citation>
    <scope>NUCLEOTIDE SEQUENCE [LARGE SCALE GENOMIC DNA]</scope>
    <source>
        <strain evidence="1 2">Waz Holland</strain>
    </source>
</reference>
<comment type="caution">
    <text evidence="1">The sequence shown here is derived from an EMBL/GenBank/DDBJ whole genome shotgun (WGS) entry which is preliminary data.</text>
</comment>
<evidence type="ECO:0000313" key="1">
    <source>
        <dbReference type="EMBL" id="EMY71070.1"/>
    </source>
</evidence>
<proteinExistence type="predicted"/>
<dbReference type="EMBL" id="AOGY02000024">
    <property type="protein sequence ID" value="EMY71070.1"/>
    <property type="molecule type" value="Genomic_DNA"/>
</dbReference>
<accession>N1WCC9</accession>
<gene>
    <name evidence="1" type="ORF">LEP1GSC199_0218</name>
</gene>
<organism evidence="1 2">
    <name type="scientific">Leptospira vanthielii serovar Holland str. Waz Holland = ATCC 700522</name>
    <dbReference type="NCBI Taxonomy" id="1218591"/>
    <lineage>
        <taxon>Bacteria</taxon>
        <taxon>Pseudomonadati</taxon>
        <taxon>Spirochaetota</taxon>
        <taxon>Spirochaetia</taxon>
        <taxon>Leptospirales</taxon>
        <taxon>Leptospiraceae</taxon>
        <taxon>Leptospira</taxon>
    </lineage>
</organism>